<dbReference type="AlphaFoldDB" id="A0A1G5QV70"/>
<dbReference type="PROSITE" id="PS00409">
    <property type="entry name" value="PROKAR_NTER_METHYL"/>
    <property type="match status" value="1"/>
</dbReference>
<reference evidence="2 3" key="1">
    <citation type="submission" date="2016-10" db="EMBL/GenBank/DDBJ databases">
        <authorList>
            <person name="de Groot N.N."/>
        </authorList>
    </citation>
    <scope>NUCLEOTIDE SEQUENCE [LARGE SCALE GENOMIC DNA]</scope>
    <source>
        <strain evidence="2 3">HLD2</strain>
    </source>
</reference>
<keyword evidence="1" id="KW-0812">Transmembrane</keyword>
<dbReference type="InterPro" id="IPR012902">
    <property type="entry name" value="N_methyl_site"/>
</dbReference>
<dbReference type="EMBL" id="FMWD01000009">
    <property type="protein sequence ID" value="SCZ65171.1"/>
    <property type="molecule type" value="Genomic_DNA"/>
</dbReference>
<keyword evidence="1" id="KW-1133">Transmembrane helix</keyword>
<dbReference type="RefSeq" id="WP_092998395.1">
    <property type="nucleotide sequence ID" value="NZ_FMWD01000009.1"/>
</dbReference>
<dbReference type="Pfam" id="PF07963">
    <property type="entry name" value="N_methyl"/>
    <property type="match status" value="1"/>
</dbReference>
<name>A0A1G5QV70_9GAMM</name>
<dbReference type="STRING" id="415747.SAMN03097708_02799"/>
<evidence type="ECO:0000313" key="3">
    <source>
        <dbReference type="Proteomes" id="UP000199648"/>
    </source>
</evidence>
<dbReference type="Proteomes" id="UP000199648">
    <property type="component" value="Unassembled WGS sequence"/>
</dbReference>
<accession>A0A1G5QV70</accession>
<sequence>MPIDNRGFTLVETVLFIVIVSVAVAAISLQFSQNVQHSAQPLLRQKAIAYAHQYLDQMQTVRWDENTPIVGGTTTTLTDPPGTEVDENCTLADLDDFDDFNCFSDEPLGGGFTFSIDVTNGASAWDAVPAARHKRADIRISMPGDETLELTLYRADY</sequence>
<organism evidence="2 3">
    <name type="scientific">Thiohalomonas denitrificans</name>
    <dbReference type="NCBI Taxonomy" id="415747"/>
    <lineage>
        <taxon>Bacteria</taxon>
        <taxon>Pseudomonadati</taxon>
        <taxon>Pseudomonadota</taxon>
        <taxon>Gammaproteobacteria</taxon>
        <taxon>Thiohalomonadales</taxon>
        <taxon>Thiohalomonadaceae</taxon>
        <taxon>Thiohalomonas</taxon>
    </lineage>
</organism>
<proteinExistence type="predicted"/>
<protein>
    <submittedName>
        <fullName evidence="2">MSHA pilin protein MshD</fullName>
    </submittedName>
</protein>
<evidence type="ECO:0000256" key="1">
    <source>
        <dbReference type="SAM" id="Phobius"/>
    </source>
</evidence>
<keyword evidence="1" id="KW-0472">Membrane</keyword>
<feature type="transmembrane region" description="Helical" evidence="1">
    <location>
        <begin position="7"/>
        <end position="31"/>
    </location>
</feature>
<gene>
    <name evidence="2" type="ORF">SAMN03097708_02799</name>
</gene>
<evidence type="ECO:0000313" key="2">
    <source>
        <dbReference type="EMBL" id="SCZ65171.1"/>
    </source>
</evidence>
<keyword evidence="3" id="KW-1185">Reference proteome</keyword>